<protein>
    <recommendedName>
        <fullName evidence="2">Arabidopsis retrotransposon Orf1 C-terminal domain-containing protein</fullName>
    </recommendedName>
</protein>
<feature type="domain" description="Arabidopsis retrotransposon Orf1 C-terminal" evidence="2">
    <location>
        <begin position="73"/>
        <end position="309"/>
    </location>
</feature>
<dbReference type="Pfam" id="PF03078">
    <property type="entry name" value="ATHILA"/>
    <property type="match status" value="1"/>
</dbReference>
<organism evidence="3 4">
    <name type="scientific">Brassica rapa subsp. trilocularis</name>
    <dbReference type="NCBI Taxonomy" id="1813537"/>
    <lineage>
        <taxon>Eukaryota</taxon>
        <taxon>Viridiplantae</taxon>
        <taxon>Streptophyta</taxon>
        <taxon>Embryophyta</taxon>
        <taxon>Tracheophyta</taxon>
        <taxon>Spermatophyta</taxon>
        <taxon>Magnoliopsida</taxon>
        <taxon>eudicotyledons</taxon>
        <taxon>Gunneridae</taxon>
        <taxon>Pentapetalae</taxon>
        <taxon>rosids</taxon>
        <taxon>malvids</taxon>
        <taxon>Brassicales</taxon>
        <taxon>Brassicaceae</taxon>
        <taxon>Brassiceae</taxon>
        <taxon>Brassica</taxon>
    </lineage>
</organism>
<gene>
    <name evidence="3" type="primary">A01g503010.1_BraROA</name>
    <name evidence="3" type="ORF">IGI04_001670</name>
</gene>
<comment type="caution">
    <text evidence="3">The sequence shown here is derived from an EMBL/GenBank/DDBJ whole genome shotgun (WGS) entry which is preliminary data.</text>
</comment>
<dbReference type="Proteomes" id="UP000823674">
    <property type="component" value="Chromosome A01"/>
</dbReference>
<dbReference type="EMBL" id="JADBGQ010000001">
    <property type="protein sequence ID" value="KAG5414103.1"/>
    <property type="molecule type" value="Genomic_DNA"/>
</dbReference>
<keyword evidence="4" id="KW-1185">Reference proteome</keyword>
<evidence type="ECO:0000259" key="2">
    <source>
        <dbReference type="Pfam" id="PF03078"/>
    </source>
</evidence>
<sequence length="457" mass="51269">MANLEIDFVLQMPPRTRNPKALKASRGAATPSHSANVPSSYPWPNKAEGQPININDPLLLDYNCEGWDKESTARYNRLLAAEILPTRFAHAETLAVLGLESDVFETLDVMGLAPLCYQAQVLYPDLVRQVLATAQITYQNPTAPTYENCYFSFMADGKFCSISLHDLNELLEIADTPREVSVDKKFAPANAFWDLIATGKFTSRKAYQSQIRNPTLRIIAKIVSNILFAKEHTSKVKNGELQVLYTGLEDEIRRDRVIPIQTVKTNPGFLPITMFSERKDSMVRTEDKRDRCGSVLTPLFKRFNIDLDSYTDGITLYCKLPLPGLTDFTTLENIVFLPNAEHLCDDPRAPIPDENAAKDDVEDMAPPADVAYDLEDLTDVTDDHAYRCWMMDSQKKNNSLMKRILRALTGGCIRSQVEQTTQGTRRLGKEPAGTSTREVRLPRNRRTAGHSSSGDSD</sequence>
<evidence type="ECO:0000313" key="3">
    <source>
        <dbReference type="EMBL" id="KAG5414103.1"/>
    </source>
</evidence>
<evidence type="ECO:0000256" key="1">
    <source>
        <dbReference type="SAM" id="MobiDB-lite"/>
    </source>
</evidence>
<feature type="region of interest" description="Disordered" evidence="1">
    <location>
        <begin position="416"/>
        <end position="457"/>
    </location>
</feature>
<name>A0ABQ7NTH9_BRACM</name>
<proteinExistence type="predicted"/>
<reference evidence="3 4" key="1">
    <citation type="submission" date="2021-03" db="EMBL/GenBank/DDBJ databases">
        <authorList>
            <person name="King G.J."/>
            <person name="Bancroft I."/>
            <person name="Baten A."/>
            <person name="Bloomfield J."/>
            <person name="Borpatragohain P."/>
            <person name="He Z."/>
            <person name="Irish N."/>
            <person name="Irwin J."/>
            <person name="Liu K."/>
            <person name="Mauleon R.P."/>
            <person name="Moore J."/>
            <person name="Morris R."/>
            <person name="Ostergaard L."/>
            <person name="Wang B."/>
            <person name="Wells R."/>
        </authorList>
    </citation>
    <scope>NUCLEOTIDE SEQUENCE [LARGE SCALE GENOMIC DNA]</scope>
    <source>
        <strain evidence="3">R-o-18</strain>
        <tissue evidence="3">Leaf</tissue>
    </source>
</reference>
<dbReference type="InterPro" id="IPR004312">
    <property type="entry name" value="ATHILA_Orf1_C"/>
</dbReference>
<evidence type="ECO:0000313" key="4">
    <source>
        <dbReference type="Proteomes" id="UP000823674"/>
    </source>
</evidence>
<accession>A0ABQ7NTH9</accession>
<feature type="region of interest" description="Disordered" evidence="1">
    <location>
        <begin position="17"/>
        <end position="42"/>
    </location>
</feature>